<gene>
    <name evidence="1" type="ORF">PHPALM_29159</name>
</gene>
<dbReference type="OrthoDB" id="124425at2759"/>
<sequence length="423" mass="49336">MNSDSPGESIIIKELDLDLDPALLTFLEKHDDLLDTTKIPMISPRLLDSSQTVDKVKDLATEPEDQQKKSWHTRRREEILRLREEVTELLQILEHQRPDISFVMTQPSSEFSIASRWGDLARREVVNLQKSRQENARLKELVRYHQLQIKSIERAFKRRKRANEALVSYPLLLRCAGLSPRFHNRGVFDDLIAGMDEVYVNVDDFFTRVKMHGLPCPGRRNDTVQCRERNIYLELLDCYAVPFDLQNAEKAVWTLKSTRVGESNVIFSEYFDAGENTRMKSICVAVLRHDIEMRVIVHAAVRKYTEEERTIFISRTLVEPIQDVFDVTFKETQRMVLKHGKSSATGPTTVIQTHSRVIDHEKMDQGKYQTRYASWKTSPYYDTGIQAWEHSLTHFNHRVEDMLLRESLHSSSIDMLPNKQLKH</sequence>
<keyword evidence="2" id="KW-1185">Reference proteome</keyword>
<protein>
    <recommendedName>
        <fullName evidence="3">M96 mating-specific protein family</fullName>
    </recommendedName>
</protein>
<accession>A0A2P4X8B9</accession>
<proteinExistence type="predicted"/>
<evidence type="ECO:0008006" key="3">
    <source>
        <dbReference type="Google" id="ProtNLM"/>
    </source>
</evidence>
<evidence type="ECO:0000313" key="1">
    <source>
        <dbReference type="EMBL" id="POM61779.1"/>
    </source>
</evidence>
<dbReference type="AlphaFoldDB" id="A0A2P4X8B9"/>
<reference evidence="1 2" key="1">
    <citation type="journal article" date="2017" name="Genome Biol. Evol.">
        <title>Phytophthora megakarya and P. palmivora, closely related causal agents of cacao black pod rot, underwent increases in genome sizes and gene numbers by different mechanisms.</title>
        <authorList>
            <person name="Ali S.S."/>
            <person name="Shao J."/>
            <person name="Lary D.J."/>
            <person name="Kronmiller B."/>
            <person name="Shen D."/>
            <person name="Strem M.D."/>
            <person name="Amoako-Attah I."/>
            <person name="Akrofi A.Y."/>
            <person name="Begoude B.A."/>
            <person name="Ten Hoopen G.M."/>
            <person name="Coulibaly K."/>
            <person name="Kebe B.I."/>
            <person name="Melnick R.L."/>
            <person name="Guiltinan M.J."/>
            <person name="Tyler B.M."/>
            <person name="Meinhardt L.W."/>
            <person name="Bailey B.A."/>
        </authorList>
    </citation>
    <scope>NUCLEOTIDE SEQUENCE [LARGE SCALE GENOMIC DNA]</scope>
    <source>
        <strain evidence="2">sbr112.9</strain>
    </source>
</reference>
<organism evidence="1 2">
    <name type="scientific">Phytophthora palmivora</name>
    <dbReference type="NCBI Taxonomy" id="4796"/>
    <lineage>
        <taxon>Eukaryota</taxon>
        <taxon>Sar</taxon>
        <taxon>Stramenopiles</taxon>
        <taxon>Oomycota</taxon>
        <taxon>Peronosporomycetes</taxon>
        <taxon>Peronosporales</taxon>
        <taxon>Peronosporaceae</taxon>
        <taxon>Phytophthora</taxon>
    </lineage>
</organism>
<name>A0A2P4X8B9_9STRA</name>
<dbReference type="EMBL" id="NCKW01015797">
    <property type="protein sequence ID" value="POM61779.1"/>
    <property type="molecule type" value="Genomic_DNA"/>
</dbReference>
<evidence type="ECO:0000313" key="2">
    <source>
        <dbReference type="Proteomes" id="UP000237271"/>
    </source>
</evidence>
<dbReference type="Proteomes" id="UP000237271">
    <property type="component" value="Unassembled WGS sequence"/>
</dbReference>
<comment type="caution">
    <text evidence="1">The sequence shown here is derived from an EMBL/GenBank/DDBJ whole genome shotgun (WGS) entry which is preliminary data.</text>
</comment>